<dbReference type="RefSeq" id="WP_091156811.1">
    <property type="nucleotide sequence ID" value="NZ_FNAI01000022.1"/>
</dbReference>
<dbReference type="Gene3D" id="3.40.1090.10">
    <property type="entry name" value="Cytosolic phospholipase A2 catalytic domain"/>
    <property type="match status" value="1"/>
</dbReference>
<dbReference type="SUPFAM" id="SSF52151">
    <property type="entry name" value="FabD/lysophospholipase-like"/>
    <property type="match status" value="1"/>
</dbReference>
<sequence>MKKIPPQNLAAQIELKPDSIKPFENIALAFSGGGFRAASFSLGVLSFLNTVTFDDETDELAGQVLLQQVSYMSSASGGTIATTLYALYSARGNSFGTFYSKLLTQLTGDNLLKDSLKNLAGKKCWDKTSHKSRNIINAFALAYNADLFEGATLQTLYPVDVPTAHLKEVCFNATEFYTGQSFRQHVKLAPDKKPDLSFVYGNADIYLDKAEAEKIRLGDVLAASSCFPAGFEPIVFPEDFTYNGGLTEAELKKAVHMEPQTDDKKETKFIKEAQFGLMDGGITDNQGLQSLMDADKRRLEKQTDFAPFDLMLVNDVGSHFIHPYEIPKVKKDGTLTINSTFGLAGTFLVLFAGLVWFGICKHCTFAVITGSLLAALPIIYVGGMLLIGHLLFGASESSSGVNLQRNFTKKIISLLLKYFTQTPLTVIKQMLAARAESVLMLNTSIFLKRIRQLLYDQFYGSPRWENRGKGNHVYDLSFSNDINRAKSPEPPELNPSHEMQIVAQVAFNMGTTLWFDKQTTEQEHCEACLIACGQFTTCYNLLQYTERLLTKSTTGIYDKKYTKRLQHLKTQLQEHYEHFKMEPFFLYNQSGVGFNVPGFVKITMREIPIPDNSNYSLKPRAKK</sequence>
<gene>
    <name evidence="4" type="ORF">SAMN05216464_12244</name>
</gene>
<organism evidence="4 5">
    <name type="scientific">Mucilaginibacter pineti</name>
    <dbReference type="NCBI Taxonomy" id="1391627"/>
    <lineage>
        <taxon>Bacteria</taxon>
        <taxon>Pseudomonadati</taxon>
        <taxon>Bacteroidota</taxon>
        <taxon>Sphingobacteriia</taxon>
        <taxon>Sphingobacteriales</taxon>
        <taxon>Sphingobacteriaceae</taxon>
        <taxon>Mucilaginibacter</taxon>
    </lineage>
</organism>
<feature type="transmembrane region" description="Helical" evidence="2">
    <location>
        <begin position="341"/>
        <end position="360"/>
    </location>
</feature>
<dbReference type="OrthoDB" id="9813090at2"/>
<protein>
    <submittedName>
        <fullName evidence="4">Patatin-like phospholipase</fullName>
    </submittedName>
</protein>
<evidence type="ECO:0000256" key="1">
    <source>
        <dbReference type="ARBA" id="ARBA00023098"/>
    </source>
</evidence>
<evidence type="ECO:0000313" key="5">
    <source>
        <dbReference type="Proteomes" id="UP000199072"/>
    </source>
</evidence>
<dbReference type="AlphaFoldDB" id="A0A1G7MNT3"/>
<dbReference type="InterPro" id="IPR002641">
    <property type="entry name" value="PNPLA_dom"/>
</dbReference>
<feature type="domain" description="PNPLA" evidence="3">
    <location>
        <begin position="28"/>
        <end position="288"/>
    </location>
</feature>
<dbReference type="InterPro" id="IPR016035">
    <property type="entry name" value="Acyl_Trfase/lysoPLipase"/>
</dbReference>
<dbReference type="GO" id="GO:0006629">
    <property type="term" value="P:lipid metabolic process"/>
    <property type="evidence" value="ECO:0007669"/>
    <property type="project" value="UniProtKB-KW"/>
</dbReference>
<reference evidence="4 5" key="1">
    <citation type="submission" date="2016-10" db="EMBL/GenBank/DDBJ databases">
        <authorList>
            <person name="de Groot N.N."/>
        </authorList>
    </citation>
    <scope>NUCLEOTIDE SEQUENCE [LARGE SCALE GENOMIC DNA]</scope>
    <source>
        <strain evidence="4 5">47C3B</strain>
    </source>
</reference>
<keyword evidence="2" id="KW-0812">Transmembrane</keyword>
<evidence type="ECO:0000259" key="3">
    <source>
        <dbReference type="Pfam" id="PF01734"/>
    </source>
</evidence>
<keyword evidence="5" id="KW-1185">Reference proteome</keyword>
<dbReference type="STRING" id="1391627.SAMN05216464_12244"/>
<name>A0A1G7MNT3_9SPHI</name>
<accession>A0A1G7MNT3</accession>
<dbReference type="EMBL" id="FNAI01000022">
    <property type="protein sequence ID" value="SDF63445.1"/>
    <property type="molecule type" value="Genomic_DNA"/>
</dbReference>
<keyword evidence="1" id="KW-0443">Lipid metabolism</keyword>
<evidence type="ECO:0000313" key="4">
    <source>
        <dbReference type="EMBL" id="SDF63445.1"/>
    </source>
</evidence>
<dbReference type="Pfam" id="PF01734">
    <property type="entry name" value="Patatin"/>
    <property type="match status" value="1"/>
</dbReference>
<keyword evidence="2" id="KW-0472">Membrane</keyword>
<keyword evidence="2" id="KW-1133">Transmembrane helix</keyword>
<evidence type="ECO:0000256" key="2">
    <source>
        <dbReference type="SAM" id="Phobius"/>
    </source>
</evidence>
<feature type="transmembrane region" description="Helical" evidence="2">
    <location>
        <begin position="372"/>
        <end position="392"/>
    </location>
</feature>
<proteinExistence type="predicted"/>
<dbReference type="Proteomes" id="UP000199072">
    <property type="component" value="Unassembled WGS sequence"/>
</dbReference>